<comment type="similarity">
    <text evidence="3">Belongs to the cytochrome c oxidase VIIc family.</text>
</comment>
<evidence type="ECO:0000256" key="7">
    <source>
        <dbReference type="SAM" id="Phobius"/>
    </source>
</evidence>
<keyword evidence="5" id="KW-0496">Mitochondrion</keyword>
<sequence>MAMLSRHFKNELNTFLKRAATPSAVPSKRKLSATPNVFAHQGWQQEGIPGSNMPFSTKYKSIFTTGFALFFLVGISASFILFRRQMLVINGPPQSTDSYSDSPIESTIVICK</sequence>
<dbReference type="EMBL" id="CAXITT010000038">
    <property type="protein sequence ID" value="CAL1528812.1"/>
    <property type="molecule type" value="Genomic_DNA"/>
</dbReference>
<dbReference type="Pfam" id="PF02935">
    <property type="entry name" value="COX7C"/>
    <property type="match status" value="1"/>
</dbReference>
<name>A0AAV2H603_LYMST</name>
<dbReference type="Proteomes" id="UP001497497">
    <property type="component" value="Unassembled WGS sequence"/>
</dbReference>
<feature type="transmembrane region" description="Helical" evidence="7">
    <location>
        <begin position="62"/>
        <end position="82"/>
    </location>
</feature>
<evidence type="ECO:0000313" key="8">
    <source>
        <dbReference type="EMBL" id="CAL1528812.1"/>
    </source>
</evidence>
<dbReference type="GO" id="GO:0045277">
    <property type="term" value="C:respiratory chain complex IV"/>
    <property type="evidence" value="ECO:0007669"/>
    <property type="project" value="InterPro"/>
</dbReference>
<dbReference type="GO" id="GO:0005743">
    <property type="term" value="C:mitochondrial inner membrane"/>
    <property type="evidence" value="ECO:0007669"/>
    <property type="project" value="UniProtKB-SubCell"/>
</dbReference>
<gene>
    <name evidence="8" type="ORF">GSLYS_00002982001</name>
</gene>
<evidence type="ECO:0000256" key="1">
    <source>
        <dbReference type="ARBA" id="ARBA00004434"/>
    </source>
</evidence>
<protein>
    <submittedName>
        <fullName evidence="8">Uncharacterized protein</fullName>
    </submittedName>
</protein>
<organism evidence="8 9">
    <name type="scientific">Lymnaea stagnalis</name>
    <name type="common">Great pond snail</name>
    <name type="synonym">Helix stagnalis</name>
    <dbReference type="NCBI Taxonomy" id="6523"/>
    <lineage>
        <taxon>Eukaryota</taxon>
        <taxon>Metazoa</taxon>
        <taxon>Spiralia</taxon>
        <taxon>Lophotrochozoa</taxon>
        <taxon>Mollusca</taxon>
        <taxon>Gastropoda</taxon>
        <taxon>Heterobranchia</taxon>
        <taxon>Euthyneura</taxon>
        <taxon>Panpulmonata</taxon>
        <taxon>Hygrophila</taxon>
        <taxon>Lymnaeoidea</taxon>
        <taxon>Lymnaeidae</taxon>
        <taxon>Lymnaea</taxon>
    </lineage>
</organism>
<reference evidence="8 9" key="1">
    <citation type="submission" date="2024-04" db="EMBL/GenBank/DDBJ databases">
        <authorList>
            <consortium name="Genoscope - CEA"/>
            <person name="William W."/>
        </authorList>
    </citation>
    <scope>NUCLEOTIDE SEQUENCE [LARGE SCALE GENOMIC DNA]</scope>
</reference>
<evidence type="ECO:0000256" key="6">
    <source>
        <dbReference type="ARBA" id="ARBA00023136"/>
    </source>
</evidence>
<evidence type="ECO:0000256" key="3">
    <source>
        <dbReference type="ARBA" id="ARBA00010514"/>
    </source>
</evidence>
<keyword evidence="4" id="KW-0999">Mitochondrion inner membrane</keyword>
<evidence type="ECO:0000256" key="5">
    <source>
        <dbReference type="ARBA" id="ARBA00023128"/>
    </source>
</evidence>
<dbReference type="SUPFAM" id="SSF81427">
    <property type="entry name" value="Mitochondrial cytochrome c oxidase subunit VIIc (aka VIIIa)"/>
    <property type="match status" value="1"/>
</dbReference>
<proteinExistence type="inferred from homology"/>
<evidence type="ECO:0000256" key="4">
    <source>
        <dbReference type="ARBA" id="ARBA00022792"/>
    </source>
</evidence>
<dbReference type="GO" id="GO:0006123">
    <property type="term" value="P:mitochondrial electron transport, cytochrome c to oxygen"/>
    <property type="evidence" value="ECO:0007669"/>
    <property type="project" value="InterPro"/>
</dbReference>
<keyword evidence="7" id="KW-0812">Transmembrane</keyword>
<comment type="subcellular location">
    <subcellularLocation>
        <location evidence="1">Mitochondrion inner membrane</location>
        <topology evidence="1">Single-pass membrane protein</topology>
    </subcellularLocation>
</comment>
<comment type="pathway">
    <text evidence="2">Energy metabolism; oxidative phosphorylation.</text>
</comment>
<keyword evidence="6 7" id="KW-0472">Membrane</keyword>
<dbReference type="Gene3D" id="4.10.49.10">
    <property type="entry name" value="Cytochrome c oxidase subunit VIIc"/>
    <property type="match status" value="1"/>
</dbReference>
<dbReference type="AlphaFoldDB" id="A0AAV2H603"/>
<dbReference type="InterPro" id="IPR004202">
    <property type="entry name" value="COX7C/Cox8"/>
</dbReference>
<comment type="caution">
    <text evidence="8">The sequence shown here is derived from an EMBL/GenBank/DDBJ whole genome shotgun (WGS) entry which is preliminary data.</text>
</comment>
<accession>A0AAV2H603</accession>
<keyword evidence="9" id="KW-1185">Reference proteome</keyword>
<dbReference type="InterPro" id="IPR036636">
    <property type="entry name" value="COX7C/Cox8_sf"/>
</dbReference>
<keyword evidence="7" id="KW-1133">Transmembrane helix</keyword>
<evidence type="ECO:0000256" key="2">
    <source>
        <dbReference type="ARBA" id="ARBA00004673"/>
    </source>
</evidence>
<evidence type="ECO:0000313" key="9">
    <source>
        <dbReference type="Proteomes" id="UP001497497"/>
    </source>
</evidence>